<dbReference type="EMBL" id="JBBWRZ010000004">
    <property type="protein sequence ID" value="KAK8238557.1"/>
    <property type="molecule type" value="Genomic_DNA"/>
</dbReference>
<accession>A0ABR1YV40</accession>
<evidence type="ECO:0000313" key="3">
    <source>
        <dbReference type="Proteomes" id="UP001492380"/>
    </source>
</evidence>
<feature type="region of interest" description="Disordered" evidence="1">
    <location>
        <begin position="65"/>
        <end position="87"/>
    </location>
</feature>
<evidence type="ECO:0000256" key="1">
    <source>
        <dbReference type="SAM" id="MobiDB-lite"/>
    </source>
</evidence>
<sequence>MSPLARLPIHHPPLFNPPSSIIPTSPLTMSSDQLCPNVRSALKRIEEVGIDSLLDASIMPRIVPNGRSTKRKAHLDEPDTTPLPPPSWPAPIILGLDNLIKHCSNPATIKAAIRQRVSLRQSDERIRRGIRIIREVTKLDIKFALNEIMADTKALATTTSTTSVCATTTYMTAYASSAPVTSENSALAASAPAVTSPASPPARVIAKAAPATKHELTSNSMLPAQVHEKQQSTFKTSHSAKPQPLSRPRSLLNSRWAPESQRLQVLAGPANRLTSEFQESASPDQHHQALVGPVDRLTPSLQASASPDLHIQVLARPVDCLGPNLQESVTPKQDLQAPVGPPAQLASDLQESTSLGQPLQALLGNPGDLGSGFQESASPDQHLQALVGPLAPMALKPKKATSSVQALVRLFEQLSLDSDFDNSGSKDQPLPALHGPHGRLSLEPQDPASVPVVELPTPQFRPTKKPVIQFGDVPPPRNGQSCLDDNEHASSLSIVKPRAHLSDEPTGNVEDYQLLLILQSYIDRLEIIKLLHRPDDILNESHQSALSSYLIAAVKLTDSTAELNTAATDALFTNYRDLLNFNRTWLAHWRLMIEESLRKL</sequence>
<gene>
    <name evidence="2" type="ORF">HDK90DRAFT_465344</name>
</gene>
<dbReference type="Proteomes" id="UP001492380">
    <property type="component" value="Unassembled WGS sequence"/>
</dbReference>
<comment type="caution">
    <text evidence="2">The sequence shown here is derived from an EMBL/GenBank/DDBJ whole genome shotgun (WGS) entry which is preliminary data.</text>
</comment>
<proteinExistence type="predicted"/>
<keyword evidence="3" id="KW-1185">Reference proteome</keyword>
<evidence type="ECO:0000313" key="2">
    <source>
        <dbReference type="EMBL" id="KAK8238557.1"/>
    </source>
</evidence>
<reference evidence="2 3" key="1">
    <citation type="submission" date="2024-04" db="EMBL/GenBank/DDBJ databases">
        <title>Phyllosticta paracitricarpa is synonymous to the EU quarantine fungus P. citricarpa based on phylogenomic analyses.</title>
        <authorList>
            <consortium name="Lawrence Berkeley National Laboratory"/>
            <person name="Van Ingen-Buijs V.A."/>
            <person name="Van Westerhoven A.C."/>
            <person name="Haridas S."/>
            <person name="Skiadas P."/>
            <person name="Martin F."/>
            <person name="Groenewald J.Z."/>
            <person name="Crous P.W."/>
            <person name="Seidl M.F."/>
        </authorList>
    </citation>
    <scope>NUCLEOTIDE SEQUENCE [LARGE SCALE GENOMIC DNA]</scope>
    <source>
        <strain evidence="2 3">CBS 123374</strain>
    </source>
</reference>
<name>A0ABR1YV40_9PEZI</name>
<feature type="region of interest" description="Disordered" evidence="1">
    <location>
        <begin position="358"/>
        <end position="377"/>
    </location>
</feature>
<feature type="region of interest" description="Disordered" evidence="1">
    <location>
        <begin position="420"/>
        <end position="445"/>
    </location>
</feature>
<protein>
    <submittedName>
        <fullName evidence="2">Uncharacterized protein</fullName>
    </submittedName>
</protein>
<feature type="compositionally biased region" description="Polar residues" evidence="1">
    <location>
        <begin position="231"/>
        <end position="240"/>
    </location>
</feature>
<organism evidence="2 3">
    <name type="scientific">Phyllosticta capitalensis</name>
    <dbReference type="NCBI Taxonomy" id="121624"/>
    <lineage>
        <taxon>Eukaryota</taxon>
        <taxon>Fungi</taxon>
        <taxon>Dikarya</taxon>
        <taxon>Ascomycota</taxon>
        <taxon>Pezizomycotina</taxon>
        <taxon>Dothideomycetes</taxon>
        <taxon>Dothideomycetes incertae sedis</taxon>
        <taxon>Botryosphaeriales</taxon>
        <taxon>Phyllostictaceae</taxon>
        <taxon>Phyllosticta</taxon>
    </lineage>
</organism>
<feature type="region of interest" description="Disordered" evidence="1">
    <location>
        <begin position="227"/>
        <end position="256"/>
    </location>
</feature>
<feature type="region of interest" description="Disordered" evidence="1">
    <location>
        <begin position="330"/>
        <end position="352"/>
    </location>
</feature>